<dbReference type="PANTHER" id="PTHR30404:SF0">
    <property type="entry name" value="N-ACETYLMURAMOYL-L-ALANINE AMIDASE AMIC"/>
    <property type="match status" value="1"/>
</dbReference>
<sequence length="243" mass="27581">MLKRTVFIVIKINKKALLALSIFILALLIIGGWKEKSLQTVFGYSLSKKVVIDPGHGGIDGGTGEYFGFLEKNINLNVALKLKKYLTDEKFDVIMTREKDISLEEKSPIKASRYLRDLDARKRIINNGDISVSIHVDANPDSIKTRGVKIYYYPNSIEGKKLAQSICNSINNIVYKRFLNTNRIKAVIAPEDFYVLRETQISCVLIEIGFITNPEDRKLLKSEKYKAKMAKAICDGIIQYLKE</sequence>
<dbReference type="PANTHER" id="PTHR30404">
    <property type="entry name" value="N-ACETYLMURAMOYL-L-ALANINE AMIDASE"/>
    <property type="match status" value="1"/>
</dbReference>
<dbReference type="EMBL" id="CP078093">
    <property type="protein sequence ID" value="QXM05588.1"/>
    <property type="molecule type" value="Genomic_DNA"/>
</dbReference>
<gene>
    <name evidence="3" type="ORF">KVH43_09410</name>
</gene>
<evidence type="ECO:0000259" key="2">
    <source>
        <dbReference type="SMART" id="SM00646"/>
    </source>
</evidence>
<dbReference type="CDD" id="cd02696">
    <property type="entry name" value="MurNAc-LAA"/>
    <property type="match status" value="1"/>
</dbReference>
<dbReference type="Pfam" id="PF01520">
    <property type="entry name" value="Amidase_3"/>
    <property type="match status" value="1"/>
</dbReference>
<organism evidence="3 4">
    <name type="scientific">Crassaminicella indica</name>
    <dbReference type="NCBI Taxonomy" id="2855394"/>
    <lineage>
        <taxon>Bacteria</taxon>
        <taxon>Bacillati</taxon>
        <taxon>Bacillota</taxon>
        <taxon>Clostridia</taxon>
        <taxon>Eubacteriales</taxon>
        <taxon>Clostridiaceae</taxon>
        <taxon>Crassaminicella</taxon>
    </lineage>
</organism>
<proteinExistence type="predicted"/>
<evidence type="ECO:0000313" key="4">
    <source>
        <dbReference type="Proteomes" id="UP000886818"/>
    </source>
</evidence>
<evidence type="ECO:0000256" key="1">
    <source>
        <dbReference type="ARBA" id="ARBA00022801"/>
    </source>
</evidence>
<protein>
    <submittedName>
        <fullName evidence="3">N-acetylmuramoyl-L-alanine amidase</fullName>
    </submittedName>
</protein>
<dbReference type="RefSeq" id="WP_218282286.1">
    <property type="nucleotide sequence ID" value="NZ_CP078093.1"/>
</dbReference>
<accession>A0ABX8R949</accession>
<dbReference type="InterPro" id="IPR002508">
    <property type="entry name" value="MurNAc-LAA_cat"/>
</dbReference>
<dbReference type="Proteomes" id="UP000886818">
    <property type="component" value="Chromosome"/>
</dbReference>
<dbReference type="InterPro" id="IPR050695">
    <property type="entry name" value="N-acetylmuramoyl_amidase_3"/>
</dbReference>
<evidence type="ECO:0000313" key="3">
    <source>
        <dbReference type="EMBL" id="QXM05588.1"/>
    </source>
</evidence>
<keyword evidence="1" id="KW-0378">Hydrolase</keyword>
<name>A0ABX8R949_9CLOT</name>
<dbReference type="SMART" id="SM00646">
    <property type="entry name" value="Ami_3"/>
    <property type="match status" value="1"/>
</dbReference>
<keyword evidence="4" id="KW-1185">Reference proteome</keyword>
<reference evidence="3" key="1">
    <citation type="submission" date="2021-07" db="EMBL/GenBank/DDBJ databases">
        <title>Complete genome sequence of Crassaminicella sp. 143-21, isolated from a deep-sea hydrothermal vent.</title>
        <authorList>
            <person name="Li X."/>
        </authorList>
    </citation>
    <scope>NUCLEOTIDE SEQUENCE</scope>
    <source>
        <strain evidence="3">143-21</strain>
    </source>
</reference>
<feature type="domain" description="MurNAc-LAA" evidence="2">
    <location>
        <begin position="120"/>
        <end position="238"/>
    </location>
</feature>